<dbReference type="AlphaFoldDB" id="A0A9W7AHD9"/>
<proteinExistence type="predicted"/>
<reference evidence="2" key="1">
    <citation type="journal article" date="2023" name="Commun. Biol.">
        <title>Genome analysis of Parmales, the sister group of diatoms, reveals the evolutionary specialization of diatoms from phago-mixotrophs to photoautotrophs.</title>
        <authorList>
            <person name="Ban H."/>
            <person name="Sato S."/>
            <person name="Yoshikawa S."/>
            <person name="Yamada K."/>
            <person name="Nakamura Y."/>
            <person name="Ichinomiya M."/>
            <person name="Sato N."/>
            <person name="Blanc-Mathieu R."/>
            <person name="Endo H."/>
            <person name="Kuwata A."/>
            <person name="Ogata H."/>
        </authorList>
    </citation>
    <scope>NUCLEOTIDE SEQUENCE [LARGE SCALE GENOMIC DNA]</scope>
    <source>
        <strain evidence="2">NIES 3701</strain>
    </source>
</reference>
<name>A0A9W7AHD9_9STRA</name>
<dbReference type="InterPro" id="IPR002495">
    <property type="entry name" value="Glyco_trans_8"/>
</dbReference>
<keyword evidence="2" id="KW-1185">Reference proteome</keyword>
<dbReference type="GO" id="GO:0016757">
    <property type="term" value="F:glycosyltransferase activity"/>
    <property type="evidence" value="ECO:0007669"/>
    <property type="project" value="InterPro"/>
</dbReference>
<dbReference type="Pfam" id="PF01501">
    <property type="entry name" value="Glyco_transf_8"/>
    <property type="match status" value="1"/>
</dbReference>
<evidence type="ECO:0000313" key="1">
    <source>
        <dbReference type="EMBL" id="GMH72876.1"/>
    </source>
</evidence>
<gene>
    <name evidence="1" type="ORF">TrST_g12062</name>
</gene>
<dbReference type="OrthoDB" id="411524at2759"/>
<organism evidence="1 2">
    <name type="scientific">Triparma strigata</name>
    <dbReference type="NCBI Taxonomy" id="1606541"/>
    <lineage>
        <taxon>Eukaryota</taxon>
        <taxon>Sar</taxon>
        <taxon>Stramenopiles</taxon>
        <taxon>Ochrophyta</taxon>
        <taxon>Bolidophyceae</taxon>
        <taxon>Parmales</taxon>
        <taxon>Triparmaceae</taxon>
        <taxon>Triparma</taxon>
    </lineage>
</organism>
<comment type="caution">
    <text evidence="1">The sequence shown here is derived from an EMBL/GenBank/DDBJ whole genome shotgun (WGS) entry which is preliminary data.</text>
</comment>
<dbReference type="InterPro" id="IPR029044">
    <property type="entry name" value="Nucleotide-diphossugar_trans"/>
</dbReference>
<accession>A0A9W7AHD9</accession>
<dbReference type="Proteomes" id="UP001165085">
    <property type="component" value="Unassembled WGS sequence"/>
</dbReference>
<dbReference type="Gene3D" id="3.90.550.10">
    <property type="entry name" value="Spore Coat Polysaccharide Biosynthesis Protein SpsA, Chain A"/>
    <property type="match status" value="1"/>
</dbReference>
<sequence length="588" mass="65194">MTFDTPNIPLTLATSPEYSLGAHTIICVDVMWGQGEQSFCKNELADWVLRGLESGDYAVRVTLHSVDPSKREMVALTPDGHIDPNDIVVVETAYRHFTVDLGDASIPPKFQITWPRNKERVVMPSDGGVEVSFRVTPPIEKGLDVVFEGNVCLTWGGVEDLSGASFVCGDAGSSVLALPNVKAGRNVVTGVLVDTTGKIISDEHATSSNAFFVEEIADSSGLVLEVGREGGDSFVYNSDYCGGKDETINVVVISARTIDRYEEAMTMLKSLLFNWNRGGVGGRFKYIKFHLVLDEGGVKFFKEALLAQDIANVCYEIYNFEQVCGVGTTTFLEDYGFELSAHYSGKAGYCRLFLSPVINANDFIAIESDQLFFEDVNLLFEEFADMPESVLVAAPEMYQHWYRGRPYNGDNDGGRMDINGNNNADDGGGVGLEQGDDWHGYGYIGGIMAFRSSKMKEQGWENFWRSALKSYIESSSEESWAPRLNDQDVFNAVFTVEPKLAGNFDCSWNLQYHAYMNTARICAEGELNCEESRRQNIFVCRKRPRVVHFMAGSYKSGGLYYSAFWDSFKKMDLGLIKLGLGLGLGTER</sequence>
<dbReference type="SUPFAM" id="SSF53448">
    <property type="entry name" value="Nucleotide-diphospho-sugar transferases"/>
    <property type="match status" value="1"/>
</dbReference>
<dbReference type="EMBL" id="BRXY01000161">
    <property type="protein sequence ID" value="GMH72876.1"/>
    <property type="molecule type" value="Genomic_DNA"/>
</dbReference>
<protein>
    <submittedName>
        <fullName evidence="1">Uncharacterized protein</fullName>
    </submittedName>
</protein>
<evidence type="ECO:0000313" key="2">
    <source>
        <dbReference type="Proteomes" id="UP001165085"/>
    </source>
</evidence>